<dbReference type="Pfam" id="PF00385">
    <property type="entry name" value="Chromo"/>
    <property type="match status" value="1"/>
</dbReference>
<dbReference type="AlphaFoldDB" id="A0A6S7IGP0"/>
<comment type="caution">
    <text evidence="3">The sequence shown here is derived from an EMBL/GenBank/DDBJ whole genome shotgun (WGS) entry which is preliminary data.</text>
</comment>
<evidence type="ECO:0000313" key="3">
    <source>
        <dbReference type="EMBL" id="CAB4016139.1"/>
    </source>
</evidence>
<dbReference type="InterPro" id="IPR023779">
    <property type="entry name" value="Chromodomain_CS"/>
</dbReference>
<protein>
    <submittedName>
        <fullName evidence="3">Uncharacterized protein</fullName>
    </submittedName>
</protein>
<dbReference type="Proteomes" id="UP001152795">
    <property type="component" value="Unassembled WGS sequence"/>
</dbReference>
<dbReference type="Gene3D" id="2.40.50.40">
    <property type="match status" value="1"/>
</dbReference>
<proteinExistence type="predicted"/>
<comment type="subcellular location">
    <subcellularLocation>
        <location evidence="1">Nucleus</location>
    </subcellularLocation>
</comment>
<evidence type="ECO:0000256" key="1">
    <source>
        <dbReference type="ARBA" id="ARBA00004123"/>
    </source>
</evidence>
<gene>
    <name evidence="3" type="ORF">PACLA_8A019129</name>
</gene>
<dbReference type="PROSITE" id="PS50013">
    <property type="entry name" value="CHROMO_2"/>
    <property type="match status" value="1"/>
</dbReference>
<dbReference type="PROSITE" id="PS00598">
    <property type="entry name" value="CHROMO_1"/>
    <property type="match status" value="1"/>
</dbReference>
<dbReference type="SUPFAM" id="SSF54160">
    <property type="entry name" value="Chromo domain-like"/>
    <property type="match status" value="1"/>
</dbReference>
<keyword evidence="4" id="KW-1185">Reference proteome</keyword>
<sequence>MEMLYILKGYEYLMKWKGWSLETSTWEPSQNVSPDLLRNYEEPPITNETLQVASSQFACGVTSAFWSRRSALVYITINLDVWRYVVFQKGVPSEHRGHHLFEMEDFG</sequence>
<dbReference type="GO" id="GO:0005634">
    <property type="term" value="C:nucleus"/>
    <property type="evidence" value="ECO:0007669"/>
    <property type="project" value="UniProtKB-SubCell"/>
</dbReference>
<reference evidence="3" key="1">
    <citation type="submission" date="2020-04" db="EMBL/GenBank/DDBJ databases">
        <authorList>
            <person name="Alioto T."/>
            <person name="Alioto T."/>
            <person name="Gomez Garrido J."/>
        </authorList>
    </citation>
    <scope>NUCLEOTIDE SEQUENCE</scope>
    <source>
        <strain evidence="3">A484AB</strain>
    </source>
</reference>
<organism evidence="3 4">
    <name type="scientific">Paramuricea clavata</name>
    <name type="common">Red gorgonian</name>
    <name type="synonym">Violescent sea-whip</name>
    <dbReference type="NCBI Taxonomy" id="317549"/>
    <lineage>
        <taxon>Eukaryota</taxon>
        <taxon>Metazoa</taxon>
        <taxon>Cnidaria</taxon>
        <taxon>Anthozoa</taxon>
        <taxon>Octocorallia</taxon>
        <taxon>Malacalcyonacea</taxon>
        <taxon>Plexauridae</taxon>
        <taxon>Paramuricea</taxon>
    </lineage>
</organism>
<dbReference type="InterPro" id="IPR016197">
    <property type="entry name" value="Chromo-like_dom_sf"/>
</dbReference>
<name>A0A6S7IGP0_PARCT</name>
<dbReference type="InterPro" id="IPR023780">
    <property type="entry name" value="Chromo_domain"/>
</dbReference>
<evidence type="ECO:0000256" key="2">
    <source>
        <dbReference type="ARBA" id="ARBA00023242"/>
    </source>
</evidence>
<accession>A0A6S7IGP0</accession>
<keyword evidence="2" id="KW-0539">Nucleus</keyword>
<evidence type="ECO:0000313" key="4">
    <source>
        <dbReference type="Proteomes" id="UP001152795"/>
    </source>
</evidence>
<dbReference type="EMBL" id="CACRXK020008989">
    <property type="protein sequence ID" value="CAB4016139.1"/>
    <property type="molecule type" value="Genomic_DNA"/>
</dbReference>
<dbReference type="OrthoDB" id="6148156at2759"/>
<dbReference type="InterPro" id="IPR000953">
    <property type="entry name" value="Chromo/chromo_shadow_dom"/>
</dbReference>